<sequence>MGVSATGLSQPFGTQPLGGRRSRVVSLLAGFAALALGLAGCSAPIGNARLSSVTPSGDGVLRVGVILDNTGSSAFLNESELAAAKLAVKQVNDAGGYKGHPVELLPASAASEGSSAAAFTADTAAQAKALLSAHADVVVGPTDSSHAPAAIDVLSPARIPLISPANTASGLSSYKNGGFYFRTSAADAAQGSVLAKLAHDAGANRISVLHEAGDYGTRVSGAVMDAARGLGMNAVSNAEFTPGKAAPAAAGIKSGTPDAVVVVARDGAQGALAELLNAGLRGKSLILSDGAIRQYGTALGAGGLDGALGILPGVFPSAEFQADLTGIDPKLKDTTYAAETYDAVTLAALAAAAAGDDAGGSIAAWLTTVSGGTRPASGDAATKERTSCTSYKDCLEVLKGPKLPDYDGESGTIGFDANGDVTSSNYIVFTYGADNTARVSGKETASRTP</sequence>
<feature type="domain" description="Leucine-binding protein" evidence="4">
    <location>
        <begin position="61"/>
        <end position="370"/>
    </location>
</feature>
<dbReference type="PANTHER" id="PTHR30483">
    <property type="entry name" value="LEUCINE-SPECIFIC-BINDING PROTEIN"/>
    <property type="match status" value="1"/>
</dbReference>
<dbReference type="Proteomes" id="UP001589702">
    <property type="component" value="Unassembled WGS sequence"/>
</dbReference>
<dbReference type="PANTHER" id="PTHR30483:SF6">
    <property type="entry name" value="PERIPLASMIC BINDING PROTEIN OF ABC TRANSPORTER FOR NATURAL AMINO ACIDS"/>
    <property type="match status" value="1"/>
</dbReference>
<comment type="similarity">
    <text evidence="1">Belongs to the leucine-binding protein family.</text>
</comment>
<dbReference type="InterPro" id="IPR051010">
    <property type="entry name" value="BCAA_transport"/>
</dbReference>
<keyword evidence="3" id="KW-1133">Transmembrane helix</keyword>
<keyword evidence="2" id="KW-0732">Signal</keyword>
<evidence type="ECO:0000313" key="5">
    <source>
        <dbReference type="EMBL" id="MFB9820825.1"/>
    </source>
</evidence>
<dbReference type="Pfam" id="PF13458">
    <property type="entry name" value="Peripla_BP_6"/>
    <property type="match status" value="1"/>
</dbReference>
<dbReference type="InterPro" id="IPR028081">
    <property type="entry name" value="Leu-bd"/>
</dbReference>
<evidence type="ECO:0000313" key="6">
    <source>
        <dbReference type="Proteomes" id="UP001589702"/>
    </source>
</evidence>
<evidence type="ECO:0000259" key="4">
    <source>
        <dbReference type="Pfam" id="PF13458"/>
    </source>
</evidence>
<dbReference type="RefSeq" id="WP_234751547.1">
    <property type="nucleotide sequence ID" value="NZ_BAAAWN010000001.1"/>
</dbReference>
<keyword evidence="3" id="KW-0472">Membrane</keyword>
<organism evidence="5 6">
    <name type="scientific">Arthrobacter ramosus</name>
    <dbReference type="NCBI Taxonomy" id="1672"/>
    <lineage>
        <taxon>Bacteria</taxon>
        <taxon>Bacillati</taxon>
        <taxon>Actinomycetota</taxon>
        <taxon>Actinomycetes</taxon>
        <taxon>Micrococcales</taxon>
        <taxon>Micrococcaceae</taxon>
        <taxon>Arthrobacter</taxon>
    </lineage>
</organism>
<proteinExistence type="inferred from homology"/>
<gene>
    <name evidence="5" type="ORF">ACFFP1_15105</name>
</gene>
<feature type="transmembrane region" description="Helical" evidence="3">
    <location>
        <begin position="24"/>
        <end position="45"/>
    </location>
</feature>
<name>A0ABV5Y320_ARTRM</name>
<evidence type="ECO:0000256" key="1">
    <source>
        <dbReference type="ARBA" id="ARBA00010062"/>
    </source>
</evidence>
<reference evidence="5 6" key="1">
    <citation type="submission" date="2024-09" db="EMBL/GenBank/DDBJ databases">
        <authorList>
            <person name="Sun Q."/>
            <person name="Mori K."/>
        </authorList>
    </citation>
    <scope>NUCLEOTIDE SEQUENCE [LARGE SCALE GENOMIC DNA]</scope>
    <source>
        <strain evidence="5 6">JCM 1334</strain>
    </source>
</reference>
<dbReference type="InterPro" id="IPR028082">
    <property type="entry name" value="Peripla_BP_I"/>
</dbReference>
<keyword evidence="6" id="KW-1185">Reference proteome</keyword>
<dbReference type="EMBL" id="JBHMBC010000025">
    <property type="protein sequence ID" value="MFB9820825.1"/>
    <property type="molecule type" value="Genomic_DNA"/>
</dbReference>
<keyword evidence="3" id="KW-0812">Transmembrane</keyword>
<evidence type="ECO:0000256" key="2">
    <source>
        <dbReference type="ARBA" id="ARBA00022729"/>
    </source>
</evidence>
<dbReference type="Gene3D" id="3.40.50.2300">
    <property type="match status" value="2"/>
</dbReference>
<protein>
    <submittedName>
        <fullName evidence="5">ABC transporter substrate-binding protein</fullName>
    </submittedName>
</protein>
<dbReference type="SUPFAM" id="SSF53822">
    <property type="entry name" value="Periplasmic binding protein-like I"/>
    <property type="match status" value="1"/>
</dbReference>
<evidence type="ECO:0000256" key="3">
    <source>
        <dbReference type="SAM" id="Phobius"/>
    </source>
</evidence>
<comment type="caution">
    <text evidence="5">The sequence shown here is derived from an EMBL/GenBank/DDBJ whole genome shotgun (WGS) entry which is preliminary data.</text>
</comment>
<accession>A0ABV5Y320</accession>